<dbReference type="GO" id="GO:0016887">
    <property type="term" value="F:ATP hydrolysis activity"/>
    <property type="evidence" value="ECO:0007669"/>
    <property type="project" value="InterPro"/>
</dbReference>
<keyword evidence="3" id="KW-0547">Nucleotide-binding</keyword>
<evidence type="ECO:0000256" key="2">
    <source>
        <dbReference type="ARBA" id="ARBA00022448"/>
    </source>
</evidence>
<evidence type="ECO:0000256" key="1">
    <source>
        <dbReference type="ARBA" id="ARBA00005417"/>
    </source>
</evidence>
<dbReference type="RefSeq" id="WP_149265393.1">
    <property type="nucleotide sequence ID" value="NZ_VFJB01000001.1"/>
</dbReference>
<dbReference type="Pfam" id="PF00005">
    <property type="entry name" value="ABC_tran"/>
    <property type="match status" value="1"/>
</dbReference>
<dbReference type="PROSITE" id="PS50893">
    <property type="entry name" value="ABC_TRANSPORTER_2"/>
    <property type="match status" value="1"/>
</dbReference>
<dbReference type="EMBL" id="VFJB01000001">
    <property type="protein sequence ID" value="KAA0259574.1"/>
    <property type="molecule type" value="Genomic_DNA"/>
</dbReference>
<gene>
    <name evidence="7" type="ORF">FHQ18_01460</name>
</gene>
<evidence type="ECO:0000313" key="8">
    <source>
        <dbReference type="Proteomes" id="UP000322876"/>
    </source>
</evidence>
<dbReference type="Gene3D" id="3.40.50.300">
    <property type="entry name" value="P-loop containing nucleotide triphosphate hydrolases"/>
    <property type="match status" value="1"/>
</dbReference>
<dbReference type="Proteomes" id="UP000322876">
    <property type="component" value="Unassembled WGS sequence"/>
</dbReference>
<dbReference type="CDD" id="cd03224">
    <property type="entry name" value="ABC_TM1139_LivF_branched"/>
    <property type="match status" value="1"/>
</dbReference>
<dbReference type="InterPro" id="IPR052156">
    <property type="entry name" value="BCAA_Transport_ATP-bd_LivF"/>
</dbReference>
<dbReference type="PANTHER" id="PTHR43820">
    <property type="entry name" value="HIGH-AFFINITY BRANCHED-CHAIN AMINO ACID TRANSPORT ATP-BINDING PROTEIN LIVF"/>
    <property type="match status" value="1"/>
</dbReference>
<keyword evidence="2" id="KW-0813">Transport</keyword>
<evidence type="ECO:0000313" key="7">
    <source>
        <dbReference type="EMBL" id="KAA0259574.1"/>
    </source>
</evidence>
<dbReference type="SUPFAM" id="SSF52540">
    <property type="entry name" value="P-loop containing nucleoside triphosphate hydrolases"/>
    <property type="match status" value="1"/>
</dbReference>
<dbReference type="PROSITE" id="PS00211">
    <property type="entry name" value="ABC_TRANSPORTER_1"/>
    <property type="match status" value="1"/>
</dbReference>
<accession>A0A5A8F600</accession>
<evidence type="ECO:0000256" key="5">
    <source>
        <dbReference type="ARBA" id="ARBA00022970"/>
    </source>
</evidence>
<feature type="domain" description="ABC transporter" evidence="6">
    <location>
        <begin position="2"/>
        <end position="234"/>
    </location>
</feature>
<keyword evidence="8" id="KW-1185">Reference proteome</keyword>
<organism evidence="7 8">
    <name type="scientific">Deferribacter autotrophicus</name>
    <dbReference type="NCBI Taxonomy" id="500465"/>
    <lineage>
        <taxon>Bacteria</taxon>
        <taxon>Pseudomonadati</taxon>
        <taxon>Deferribacterota</taxon>
        <taxon>Deferribacteres</taxon>
        <taxon>Deferribacterales</taxon>
        <taxon>Deferribacteraceae</taxon>
        <taxon>Deferribacter</taxon>
    </lineage>
</organism>
<proteinExistence type="inferred from homology"/>
<dbReference type="GO" id="GO:0015807">
    <property type="term" value="P:L-amino acid transport"/>
    <property type="evidence" value="ECO:0007669"/>
    <property type="project" value="TreeGrafter"/>
</dbReference>
<dbReference type="PANTHER" id="PTHR43820:SF4">
    <property type="entry name" value="HIGH-AFFINITY BRANCHED-CHAIN AMINO ACID TRANSPORT ATP-BINDING PROTEIN LIVF"/>
    <property type="match status" value="1"/>
</dbReference>
<dbReference type="AlphaFoldDB" id="A0A5A8F600"/>
<reference evidence="7 8" key="1">
    <citation type="submission" date="2019-06" db="EMBL/GenBank/DDBJ databases">
        <title>Genomic insights into carbon and energy metabolism of Deferribacter autotrophicus revealed new metabolic traits in the phylum Deferribacteres.</title>
        <authorList>
            <person name="Slobodkin A.I."/>
            <person name="Slobodkina G.B."/>
            <person name="Allioux M."/>
            <person name="Alain K."/>
            <person name="Jebbar M."/>
            <person name="Shadrin V."/>
            <person name="Kublanov I.V."/>
            <person name="Toshchakov S.V."/>
            <person name="Bonch-Osmolovskaya E.A."/>
        </authorList>
    </citation>
    <scope>NUCLEOTIDE SEQUENCE [LARGE SCALE GENOMIC DNA]</scope>
    <source>
        <strain evidence="7 8">SL50</strain>
    </source>
</reference>
<keyword evidence="4 7" id="KW-0067">ATP-binding</keyword>
<dbReference type="OrthoDB" id="9780436at2"/>
<protein>
    <submittedName>
        <fullName evidence="7">ABC transporter ATP-binding protein</fullName>
    </submittedName>
</protein>
<dbReference type="InterPro" id="IPR003593">
    <property type="entry name" value="AAA+_ATPase"/>
</dbReference>
<sequence>MLRVTSLSSYYGKIRALKNVSLHIKPKEFVSLIGSNGAGKTTLLNSIMGHIQKKEGEIYFNNTDITNLKPEKIVNLGIGFVPEGRRIFTDMTVEENLEMGAFIIKNKDKIKENLEFLFDIFPILKERRKQQAGMLSGGEQQMLAISRALMSSPKILLMDEPSMGLAPKVITELYEKLSLLKNAGLTIFLVEQNAKIALKYSDRSYVLENGRIILQGKSSELLQDNELLRAYLGKEYKEKWER</sequence>
<dbReference type="GO" id="GO:0005524">
    <property type="term" value="F:ATP binding"/>
    <property type="evidence" value="ECO:0007669"/>
    <property type="project" value="UniProtKB-KW"/>
</dbReference>
<comment type="caution">
    <text evidence="7">The sequence shown here is derived from an EMBL/GenBank/DDBJ whole genome shotgun (WGS) entry which is preliminary data.</text>
</comment>
<comment type="similarity">
    <text evidence="1">Belongs to the ABC transporter superfamily.</text>
</comment>
<dbReference type="InterPro" id="IPR017871">
    <property type="entry name" value="ABC_transporter-like_CS"/>
</dbReference>
<dbReference type="SMART" id="SM00382">
    <property type="entry name" value="AAA"/>
    <property type="match status" value="1"/>
</dbReference>
<dbReference type="InterPro" id="IPR003439">
    <property type="entry name" value="ABC_transporter-like_ATP-bd"/>
</dbReference>
<keyword evidence="5" id="KW-0029">Amino-acid transport</keyword>
<evidence type="ECO:0000259" key="6">
    <source>
        <dbReference type="PROSITE" id="PS50893"/>
    </source>
</evidence>
<name>A0A5A8F600_9BACT</name>
<dbReference type="GO" id="GO:0015658">
    <property type="term" value="F:branched-chain amino acid transmembrane transporter activity"/>
    <property type="evidence" value="ECO:0007669"/>
    <property type="project" value="TreeGrafter"/>
</dbReference>
<evidence type="ECO:0000256" key="4">
    <source>
        <dbReference type="ARBA" id="ARBA00022840"/>
    </source>
</evidence>
<evidence type="ECO:0000256" key="3">
    <source>
        <dbReference type="ARBA" id="ARBA00022741"/>
    </source>
</evidence>
<dbReference type="InterPro" id="IPR027417">
    <property type="entry name" value="P-loop_NTPase"/>
</dbReference>